<keyword evidence="10" id="KW-1185">Reference proteome</keyword>
<name>A0A316G8V2_9RHOB</name>
<sequence>MTVECIIEDDRWQAAGIETLATRATDATLAHLGLKPGDWDIALLACDDTRIAALNEGFRDKAQATNVLSWPSEERGSEAEGTPPEPPSGDPELGDVAIAFDTCAREAAEAGLSLEGHATHLIVHGTLHLLGYDHIRDGDGDLMESTEIAILADLGIGNPYGGHTVSRMTCDGKD</sequence>
<keyword evidence="6 7" id="KW-0862">Zinc</keyword>
<dbReference type="GO" id="GO:0005737">
    <property type="term" value="C:cytoplasm"/>
    <property type="evidence" value="ECO:0007669"/>
    <property type="project" value="UniProtKB-SubCell"/>
</dbReference>
<gene>
    <name evidence="7" type="primary">ybeY</name>
    <name evidence="9" type="ORF">C8D95_105206</name>
</gene>
<evidence type="ECO:0000256" key="2">
    <source>
        <dbReference type="ARBA" id="ARBA00022722"/>
    </source>
</evidence>
<dbReference type="NCBIfam" id="TIGR00043">
    <property type="entry name" value="rRNA maturation RNase YbeY"/>
    <property type="match status" value="1"/>
</dbReference>
<dbReference type="PANTHER" id="PTHR46986:SF1">
    <property type="entry name" value="ENDORIBONUCLEASE YBEY, CHLOROPLASTIC"/>
    <property type="match status" value="1"/>
</dbReference>
<evidence type="ECO:0000313" key="9">
    <source>
        <dbReference type="EMBL" id="PWK56140.1"/>
    </source>
</evidence>
<keyword evidence="7" id="KW-0698">rRNA processing</keyword>
<keyword evidence="3 7" id="KW-0479">Metal-binding</keyword>
<evidence type="ECO:0000256" key="3">
    <source>
        <dbReference type="ARBA" id="ARBA00022723"/>
    </source>
</evidence>
<dbReference type="GO" id="GO:0006364">
    <property type="term" value="P:rRNA processing"/>
    <property type="evidence" value="ECO:0007669"/>
    <property type="project" value="UniProtKB-UniRule"/>
</dbReference>
<feature type="binding site" evidence="7">
    <location>
        <position position="124"/>
    </location>
    <ligand>
        <name>Zn(2+)</name>
        <dbReference type="ChEBI" id="CHEBI:29105"/>
        <note>catalytic</note>
    </ligand>
</feature>
<dbReference type="EMBL" id="QGGV01000005">
    <property type="protein sequence ID" value="PWK56140.1"/>
    <property type="molecule type" value="Genomic_DNA"/>
</dbReference>
<keyword evidence="2 7" id="KW-0540">Nuclease</keyword>
<feature type="binding site" evidence="7">
    <location>
        <position position="128"/>
    </location>
    <ligand>
        <name>Zn(2+)</name>
        <dbReference type="ChEBI" id="CHEBI:29105"/>
        <note>catalytic</note>
    </ligand>
</feature>
<comment type="caution">
    <text evidence="9">The sequence shown here is derived from an EMBL/GenBank/DDBJ whole genome shotgun (WGS) entry which is preliminary data.</text>
</comment>
<dbReference type="GO" id="GO:0004222">
    <property type="term" value="F:metalloendopeptidase activity"/>
    <property type="evidence" value="ECO:0007669"/>
    <property type="project" value="InterPro"/>
</dbReference>
<comment type="function">
    <text evidence="7">Single strand-specific metallo-endoribonuclease involved in late-stage 70S ribosome quality control and in maturation of the 3' terminus of the 16S rRNA.</text>
</comment>
<dbReference type="RefSeq" id="WP_109759561.1">
    <property type="nucleotide sequence ID" value="NZ_CP034588.1"/>
</dbReference>
<dbReference type="SUPFAM" id="SSF55486">
    <property type="entry name" value="Metalloproteases ('zincins'), catalytic domain"/>
    <property type="match status" value="1"/>
</dbReference>
<dbReference type="InterPro" id="IPR020549">
    <property type="entry name" value="YbeY_CS"/>
</dbReference>
<evidence type="ECO:0000256" key="6">
    <source>
        <dbReference type="ARBA" id="ARBA00022833"/>
    </source>
</evidence>
<dbReference type="KEGG" id="salo:EF888_17580"/>
<dbReference type="HAMAP" id="MF_00009">
    <property type="entry name" value="Endoribonucl_YbeY"/>
    <property type="match status" value="1"/>
</dbReference>
<evidence type="ECO:0000256" key="4">
    <source>
        <dbReference type="ARBA" id="ARBA00022759"/>
    </source>
</evidence>
<dbReference type="GO" id="GO:0008270">
    <property type="term" value="F:zinc ion binding"/>
    <property type="evidence" value="ECO:0007669"/>
    <property type="project" value="UniProtKB-UniRule"/>
</dbReference>
<dbReference type="AlphaFoldDB" id="A0A316G8V2"/>
<keyword evidence="7" id="KW-0963">Cytoplasm</keyword>
<dbReference type="PANTHER" id="PTHR46986">
    <property type="entry name" value="ENDORIBONUCLEASE YBEY, CHLOROPLASTIC"/>
    <property type="match status" value="1"/>
</dbReference>
<proteinExistence type="inferred from homology"/>
<dbReference type="PROSITE" id="PS01306">
    <property type="entry name" value="UPF0054"/>
    <property type="match status" value="1"/>
</dbReference>
<accession>A0A316G8V2</accession>
<reference evidence="9 10" key="1">
    <citation type="submission" date="2018-05" db="EMBL/GenBank/DDBJ databases">
        <title>Genomic Encyclopedia of Type Strains, Phase IV (KMG-IV): sequencing the most valuable type-strain genomes for metagenomic binning, comparative biology and taxonomic classification.</title>
        <authorList>
            <person name="Goeker M."/>
        </authorList>
    </citation>
    <scope>NUCLEOTIDE SEQUENCE [LARGE SCALE GENOMIC DNA]</scope>
    <source>
        <strain evidence="9 10">DSM 103371</strain>
    </source>
</reference>
<evidence type="ECO:0000313" key="10">
    <source>
        <dbReference type="Proteomes" id="UP000245390"/>
    </source>
</evidence>
<dbReference type="Gene3D" id="3.40.390.30">
    <property type="entry name" value="Metalloproteases ('zincins'), catalytic domain"/>
    <property type="match status" value="1"/>
</dbReference>
<feature type="binding site" evidence="7">
    <location>
        <position position="134"/>
    </location>
    <ligand>
        <name>Zn(2+)</name>
        <dbReference type="ChEBI" id="CHEBI:29105"/>
        <note>catalytic</note>
    </ligand>
</feature>
<keyword evidence="4 7" id="KW-0255">Endonuclease</keyword>
<dbReference type="Pfam" id="PF02130">
    <property type="entry name" value="YbeY"/>
    <property type="match status" value="1"/>
</dbReference>
<dbReference type="OrthoDB" id="9807740at2"/>
<evidence type="ECO:0000256" key="8">
    <source>
        <dbReference type="SAM" id="MobiDB-lite"/>
    </source>
</evidence>
<dbReference type="InterPro" id="IPR002036">
    <property type="entry name" value="YbeY"/>
</dbReference>
<comment type="subcellular location">
    <subcellularLocation>
        <location evidence="7">Cytoplasm</location>
    </subcellularLocation>
</comment>
<organism evidence="9 10">
    <name type="scientific">Silicimonas algicola</name>
    <dbReference type="NCBI Taxonomy" id="1826607"/>
    <lineage>
        <taxon>Bacteria</taxon>
        <taxon>Pseudomonadati</taxon>
        <taxon>Pseudomonadota</taxon>
        <taxon>Alphaproteobacteria</taxon>
        <taxon>Rhodobacterales</taxon>
        <taxon>Paracoccaceae</taxon>
    </lineage>
</organism>
<keyword evidence="7" id="KW-0690">Ribosome biogenesis</keyword>
<keyword evidence="5 7" id="KW-0378">Hydrolase</keyword>
<dbReference type="GO" id="GO:0004521">
    <property type="term" value="F:RNA endonuclease activity"/>
    <property type="evidence" value="ECO:0007669"/>
    <property type="project" value="UniProtKB-UniRule"/>
</dbReference>
<protein>
    <recommendedName>
        <fullName evidence="7">Endoribonuclease YbeY</fullName>
        <ecNumber evidence="7">3.1.-.-</ecNumber>
    </recommendedName>
</protein>
<comment type="cofactor">
    <cofactor evidence="7">
        <name>Zn(2+)</name>
        <dbReference type="ChEBI" id="CHEBI:29105"/>
    </cofactor>
    <text evidence="7">Binds 1 zinc ion.</text>
</comment>
<dbReference type="EC" id="3.1.-.-" evidence="7"/>
<comment type="similarity">
    <text evidence="1 7">Belongs to the endoribonuclease YbeY family.</text>
</comment>
<evidence type="ECO:0000256" key="7">
    <source>
        <dbReference type="HAMAP-Rule" id="MF_00009"/>
    </source>
</evidence>
<dbReference type="InterPro" id="IPR023091">
    <property type="entry name" value="MetalPrtase_cat_dom_sf_prd"/>
</dbReference>
<dbReference type="Proteomes" id="UP000245390">
    <property type="component" value="Unassembled WGS sequence"/>
</dbReference>
<evidence type="ECO:0000256" key="5">
    <source>
        <dbReference type="ARBA" id="ARBA00022801"/>
    </source>
</evidence>
<evidence type="ECO:0000256" key="1">
    <source>
        <dbReference type="ARBA" id="ARBA00010875"/>
    </source>
</evidence>
<feature type="region of interest" description="Disordered" evidence="8">
    <location>
        <begin position="69"/>
        <end position="94"/>
    </location>
</feature>